<dbReference type="EMBL" id="JAUSZV010000005">
    <property type="protein sequence ID" value="MDQ0912417.1"/>
    <property type="molecule type" value="Genomic_DNA"/>
</dbReference>
<evidence type="ECO:0000259" key="1">
    <source>
        <dbReference type="Pfam" id="PF01370"/>
    </source>
</evidence>
<dbReference type="InterPro" id="IPR036291">
    <property type="entry name" value="NAD(P)-bd_dom_sf"/>
</dbReference>
<dbReference type="RefSeq" id="WP_306984768.1">
    <property type="nucleotide sequence ID" value="NZ_JAUSYQ010000002.1"/>
</dbReference>
<dbReference type="GO" id="GO:0016853">
    <property type="term" value="F:isomerase activity"/>
    <property type="evidence" value="ECO:0007669"/>
    <property type="project" value="UniProtKB-KW"/>
</dbReference>
<dbReference type="PANTHER" id="PTHR43245">
    <property type="entry name" value="BIFUNCTIONAL POLYMYXIN RESISTANCE PROTEIN ARNA"/>
    <property type="match status" value="1"/>
</dbReference>
<organism evidence="2 3">
    <name type="scientific">Streptomyces canus</name>
    <dbReference type="NCBI Taxonomy" id="58343"/>
    <lineage>
        <taxon>Bacteria</taxon>
        <taxon>Bacillati</taxon>
        <taxon>Actinomycetota</taxon>
        <taxon>Actinomycetes</taxon>
        <taxon>Kitasatosporales</taxon>
        <taxon>Streptomycetaceae</taxon>
        <taxon>Streptomyces</taxon>
        <taxon>Streptomyces aurantiacus group</taxon>
    </lineage>
</organism>
<comment type="caution">
    <text evidence="2">The sequence shown here is derived from an EMBL/GenBank/DDBJ whole genome shotgun (WGS) entry which is preliminary data.</text>
</comment>
<name>A0AAW8FRK9_9ACTN</name>
<reference evidence="2" key="1">
    <citation type="submission" date="2023-07" db="EMBL/GenBank/DDBJ databases">
        <title>Comparative genomics of wheat-associated soil bacteria to identify genetic determinants of phenazine resistance.</title>
        <authorList>
            <person name="Mouncey N."/>
        </authorList>
    </citation>
    <scope>NUCLEOTIDE SEQUENCE</scope>
    <source>
        <strain evidence="2">V4I22</strain>
    </source>
</reference>
<dbReference type="Gene3D" id="3.40.50.720">
    <property type="entry name" value="NAD(P)-binding Rossmann-like Domain"/>
    <property type="match status" value="1"/>
</dbReference>
<dbReference type="Pfam" id="PF01370">
    <property type="entry name" value="Epimerase"/>
    <property type="match status" value="2"/>
</dbReference>
<accession>A0AAW8FRK9</accession>
<dbReference type="InterPro" id="IPR001509">
    <property type="entry name" value="Epimerase_deHydtase"/>
</dbReference>
<feature type="domain" description="NAD-dependent epimerase/dehydratase" evidence="1">
    <location>
        <begin position="169"/>
        <end position="277"/>
    </location>
</feature>
<keyword evidence="2" id="KW-0413">Isomerase</keyword>
<dbReference type="PANTHER" id="PTHR43245:SF13">
    <property type="entry name" value="UDP-D-APIOSE_UDP-D-XYLOSE SYNTHASE 2"/>
    <property type="match status" value="1"/>
</dbReference>
<dbReference type="Proteomes" id="UP001234216">
    <property type="component" value="Unassembled WGS sequence"/>
</dbReference>
<proteinExistence type="predicted"/>
<sequence>MRILVTGGAGFIGSRVVAALLDAGHEPRILDSLVPAVHPDGPPALPDGVDLHHADLTDPVAVRAALRGVDLVSHQAAMVGRGREILDAPAYASSNVLGTATLLTAMTEAGTGRMVLGSSVVIYGDSRYHCPAHGRVRPAPRERADLDAGRFEPRCPRCGTDVTASAVQEDDPVDPPRNVYAVTKLAQEHLVAAWARETGASATALRYHNVYGPDMPQDSPYSGVAATFRSAVARGEAPRVFEDGEPRRDFVHVRDVASANVAALARDTPGLRAYNIASGTPRSIGELAEALATAGGAPAPRITGEYRIGDVRHVFASAERAALELGWRAGTDFLDGVKEFATAPMRSARQGHDG</sequence>
<dbReference type="AlphaFoldDB" id="A0AAW8FRK9"/>
<evidence type="ECO:0000313" key="2">
    <source>
        <dbReference type="EMBL" id="MDQ0912417.1"/>
    </source>
</evidence>
<feature type="domain" description="NAD-dependent epimerase/dehydratase" evidence="1">
    <location>
        <begin position="3"/>
        <end position="128"/>
    </location>
</feature>
<dbReference type="SUPFAM" id="SSF51735">
    <property type="entry name" value="NAD(P)-binding Rossmann-fold domains"/>
    <property type="match status" value="1"/>
</dbReference>
<evidence type="ECO:0000313" key="3">
    <source>
        <dbReference type="Proteomes" id="UP001234216"/>
    </source>
</evidence>
<protein>
    <submittedName>
        <fullName evidence="2">dTDP-L-rhamnose 4-epimerase</fullName>
        <ecNumber evidence="2">5.1.3.25</ecNumber>
    </submittedName>
</protein>
<gene>
    <name evidence="2" type="ORF">QFZ22_008402</name>
</gene>
<dbReference type="EC" id="5.1.3.25" evidence="2"/>
<dbReference type="InterPro" id="IPR050177">
    <property type="entry name" value="Lipid_A_modif_metabolic_enz"/>
</dbReference>